<evidence type="ECO:0000256" key="3">
    <source>
        <dbReference type="ARBA" id="ARBA00023274"/>
    </source>
</evidence>
<feature type="region of interest" description="Disordered" evidence="4">
    <location>
        <begin position="98"/>
        <end position="135"/>
    </location>
</feature>
<dbReference type="HAMAP" id="MF_01341">
    <property type="entry name" value="Ribosomal_uL15"/>
    <property type="match status" value="1"/>
</dbReference>
<feature type="domain" description="Large ribosomal subunit protein uL15/eL18" evidence="6">
    <location>
        <begin position="150"/>
        <end position="217"/>
    </location>
</feature>
<dbReference type="EMBL" id="HBIM01010799">
    <property type="protein sequence ID" value="CAE0411728.1"/>
    <property type="molecule type" value="Transcribed_RNA"/>
</dbReference>
<accession>A0A7S3L4I4</accession>
<reference evidence="7" key="1">
    <citation type="submission" date="2021-01" db="EMBL/GenBank/DDBJ databases">
        <authorList>
            <person name="Corre E."/>
            <person name="Pelletier E."/>
            <person name="Niang G."/>
            <person name="Scheremetjew M."/>
            <person name="Finn R."/>
            <person name="Kale V."/>
            <person name="Holt S."/>
            <person name="Cochrane G."/>
            <person name="Meng A."/>
            <person name="Brown T."/>
            <person name="Cohen L."/>
        </authorList>
    </citation>
    <scope>NUCLEOTIDE SEQUENCE</scope>
    <source>
        <strain evidence="7">CCMP127</strain>
    </source>
</reference>
<evidence type="ECO:0000256" key="5">
    <source>
        <dbReference type="SAM" id="SignalP"/>
    </source>
</evidence>
<evidence type="ECO:0000256" key="1">
    <source>
        <dbReference type="ARBA" id="ARBA00007320"/>
    </source>
</evidence>
<dbReference type="InterPro" id="IPR021131">
    <property type="entry name" value="Ribosomal_uL15/eL18"/>
</dbReference>
<proteinExistence type="inferred from homology"/>
<dbReference type="AlphaFoldDB" id="A0A7S3L4I4"/>
<dbReference type="PANTHER" id="PTHR12934">
    <property type="entry name" value="50S RIBOSOMAL PROTEIN L15"/>
    <property type="match status" value="1"/>
</dbReference>
<evidence type="ECO:0000256" key="4">
    <source>
        <dbReference type="SAM" id="MobiDB-lite"/>
    </source>
</evidence>
<evidence type="ECO:0000313" key="7">
    <source>
        <dbReference type="EMBL" id="CAE0411728.1"/>
    </source>
</evidence>
<feature type="signal peptide" evidence="5">
    <location>
        <begin position="1"/>
        <end position="23"/>
    </location>
</feature>
<feature type="chain" id="PRO_5030621542" description="Large ribosomal subunit protein uL15/eL18 domain-containing protein" evidence="5">
    <location>
        <begin position="24"/>
        <end position="230"/>
    </location>
</feature>
<dbReference type="SUPFAM" id="SSF52080">
    <property type="entry name" value="Ribosomal proteins L15p and L18e"/>
    <property type="match status" value="1"/>
</dbReference>
<dbReference type="NCBIfam" id="TIGR01071">
    <property type="entry name" value="rplO_bact"/>
    <property type="match status" value="1"/>
</dbReference>
<dbReference type="Pfam" id="PF00828">
    <property type="entry name" value="Ribosomal_L27A"/>
    <property type="match status" value="1"/>
</dbReference>
<evidence type="ECO:0000259" key="6">
    <source>
        <dbReference type="Pfam" id="PF00828"/>
    </source>
</evidence>
<dbReference type="InterPro" id="IPR030878">
    <property type="entry name" value="Ribosomal_uL15"/>
</dbReference>
<name>A0A7S3L4I4_9STRA</name>
<dbReference type="GO" id="GO:0005762">
    <property type="term" value="C:mitochondrial large ribosomal subunit"/>
    <property type="evidence" value="ECO:0007669"/>
    <property type="project" value="TreeGrafter"/>
</dbReference>
<dbReference type="InterPro" id="IPR005749">
    <property type="entry name" value="Ribosomal_uL15_bac-type"/>
</dbReference>
<dbReference type="Gene3D" id="3.100.10.10">
    <property type="match status" value="1"/>
</dbReference>
<evidence type="ECO:0000256" key="2">
    <source>
        <dbReference type="ARBA" id="ARBA00022980"/>
    </source>
</evidence>
<keyword evidence="3" id="KW-0687">Ribonucleoprotein</keyword>
<keyword evidence="2" id="KW-0689">Ribosomal protein</keyword>
<sequence>MAKLVGIIAALCSLLAFQADAFAFVPRSRGLAVPKSQSTLTMKVFDWKRREADESALNNPDGAEWTLATLKAAPGSRKPKTRKGRGIAAGQGATCGYGMRGQKSRAGRPTRPGFEGGQTPLYRRLPKFVGKPTGPGHTKTIYNTISTDVLQKVDAGSTVNFEGLLESGLITKSKYSIHKIVGGKNTDGAISSNLTVQAHGFTSAARTAIEGAGGKCEVLSPTTGQVLVEA</sequence>
<organism evidence="7">
    <name type="scientific">Amphora coffeiformis</name>
    <dbReference type="NCBI Taxonomy" id="265554"/>
    <lineage>
        <taxon>Eukaryota</taxon>
        <taxon>Sar</taxon>
        <taxon>Stramenopiles</taxon>
        <taxon>Ochrophyta</taxon>
        <taxon>Bacillariophyta</taxon>
        <taxon>Bacillariophyceae</taxon>
        <taxon>Bacillariophycidae</taxon>
        <taxon>Thalassiophysales</taxon>
        <taxon>Catenulaceae</taxon>
        <taxon>Amphora</taxon>
    </lineage>
</organism>
<gene>
    <name evidence="7" type="ORF">ACOF00016_LOCUS9014</name>
</gene>
<dbReference type="GO" id="GO:0006412">
    <property type="term" value="P:translation"/>
    <property type="evidence" value="ECO:0007669"/>
    <property type="project" value="InterPro"/>
</dbReference>
<dbReference type="GO" id="GO:0003735">
    <property type="term" value="F:structural constituent of ribosome"/>
    <property type="evidence" value="ECO:0007669"/>
    <property type="project" value="InterPro"/>
</dbReference>
<keyword evidence="5" id="KW-0732">Signal</keyword>
<protein>
    <recommendedName>
        <fullName evidence="6">Large ribosomal subunit protein uL15/eL18 domain-containing protein</fullName>
    </recommendedName>
</protein>
<comment type="similarity">
    <text evidence="1">Belongs to the universal ribosomal protein uL15 family.</text>
</comment>
<dbReference type="PANTHER" id="PTHR12934:SF11">
    <property type="entry name" value="LARGE RIBOSOMAL SUBUNIT PROTEIN UL15M"/>
    <property type="match status" value="1"/>
</dbReference>
<dbReference type="InterPro" id="IPR036227">
    <property type="entry name" value="Ribosomal_uL15/eL18_sf"/>
</dbReference>